<evidence type="ECO:0000256" key="2">
    <source>
        <dbReference type="ARBA" id="ARBA00023052"/>
    </source>
</evidence>
<dbReference type="AlphaFoldDB" id="A0AAN7P578"/>
<proteinExistence type="predicted"/>
<accession>A0AAN7P578</accession>
<dbReference type="Pfam" id="PF00676">
    <property type="entry name" value="E1_dh"/>
    <property type="match status" value="1"/>
</dbReference>
<dbReference type="GO" id="GO:0006086">
    <property type="term" value="P:pyruvate decarboxylation to acetyl-CoA"/>
    <property type="evidence" value="ECO:0007669"/>
    <property type="project" value="TreeGrafter"/>
</dbReference>
<dbReference type="PANTHER" id="PTHR11516">
    <property type="entry name" value="PYRUVATE DEHYDROGENASE E1 COMPONENT, ALPHA SUBUNIT BACTERIAL AND ORGANELLAR"/>
    <property type="match status" value="1"/>
</dbReference>
<dbReference type="EMBL" id="JARPUR010000006">
    <property type="protein sequence ID" value="KAK4874641.1"/>
    <property type="molecule type" value="Genomic_DNA"/>
</dbReference>
<evidence type="ECO:0000313" key="4">
    <source>
        <dbReference type="EMBL" id="KAK4874641.1"/>
    </source>
</evidence>
<dbReference type="PANTHER" id="PTHR11516:SF60">
    <property type="entry name" value="PYRUVATE DEHYDROGENASE E1 COMPONENT SUBUNIT ALPHA"/>
    <property type="match status" value="1"/>
</dbReference>
<protein>
    <recommendedName>
        <fullName evidence="3">Dehydrogenase E1 component domain-containing protein</fullName>
    </recommendedName>
</protein>
<reference evidence="5" key="1">
    <citation type="submission" date="2023-01" db="EMBL/GenBank/DDBJ databases">
        <title>Key to firefly adult light organ development and bioluminescence: homeobox transcription factors regulate luciferase expression and transportation to peroxisome.</title>
        <authorList>
            <person name="Fu X."/>
        </authorList>
    </citation>
    <scope>NUCLEOTIDE SEQUENCE [LARGE SCALE GENOMIC DNA]</scope>
</reference>
<organism evidence="4 5">
    <name type="scientific">Aquatica leii</name>
    <dbReference type="NCBI Taxonomy" id="1421715"/>
    <lineage>
        <taxon>Eukaryota</taxon>
        <taxon>Metazoa</taxon>
        <taxon>Ecdysozoa</taxon>
        <taxon>Arthropoda</taxon>
        <taxon>Hexapoda</taxon>
        <taxon>Insecta</taxon>
        <taxon>Pterygota</taxon>
        <taxon>Neoptera</taxon>
        <taxon>Endopterygota</taxon>
        <taxon>Coleoptera</taxon>
        <taxon>Polyphaga</taxon>
        <taxon>Elateriformia</taxon>
        <taxon>Elateroidea</taxon>
        <taxon>Lampyridae</taxon>
        <taxon>Luciolinae</taxon>
        <taxon>Aquatica</taxon>
    </lineage>
</organism>
<sequence>MCQISFNLPRVSPSELRIRQLADTDLSTIINDLESATRLEEVQKWSKRRYVMEKGILYRYLSDNDQEDAQLVIPKEEREDILREYHEQISCHDGIEPELTGRLLECAHGKNGSMHMYCENFYGENRIVGAQVPLGVGVAFA</sequence>
<dbReference type="InterPro" id="IPR050642">
    <property type="entry name" value="PDH_E1_Alpha_Subunit"/>
</dbReference>
<feature type="domain" description="Dehydrogenase E1 component" evidence="3">
    <location>
        <begin position="98"/>
        <end position="141"/>
    </location>
</feature>
<keyword evidence="5" id="KW-1185">Reference proteome</keyword>
<dbReference type="InterPro" id="IPR001017">
    <property type="entry name" value="DH_E1"/>
</dbReference>
<evidence type="ECO:0000313" key="5">
    <source>
        <dbReference type="Proteomes" id="UP001353858"/>
    </source>
</evidence>
<name>A0AAN7P578_9COLE</name>
<dbReference type="GO" id="GO:0004739">
    <property type="term" value="F:pyruvate dehydrogenase (acetyl-transferring) activity"/>
    <property type="evidence" value="ECO:0007669"/>
    <property type="project" value="TreeGrafter"/>
</dbReference>
<dbReference type="Proteomes" id="UP001353858">
    <property type="component" value="Unassembled WGS sequence"/>
</dbReference>
<evidence type="ECO:0000259" key="3">
    <source>
        <dbReference type="Pfam" id="PF00676"/>
    </source>
</evidence>
<evidence type="ECO:0000256" key="1">
    <source>
        <dbReference type="ARBA" id="ARBA00001964"/>
    </source>
</evidence>
<gene>
    <name evidence="4" type="ORF">RN001_014001</name>
</gene>
<keyword evidence="2" id="KW-0786">Thiamine pyrophosphate</keyword>
<dbReference type="Gene3D" id="3.40.50.970">
    <property type="match status" value="1"/>
</dbReference>
<comment type="caution">
    <text evidence="4">The sequence shown here is derived from an EMBL/GenBank/DDBJ whole genome shotgun (WGS) entry which is preliminary data.</text>
</comment>
<comment type="cofactor">
    <cofactor evidence="1">
        <name>thiamine diphosphate</name>
        <dbReference type="ChEBI" id="CHEBI:58937"/>
    </cofactor>
</comment>